<comment type="caution">
    <text evidence="2">The sequence shown here is derived from an EMBL/GenBank/DDBJ whole genome shotgun (WGS) entry which is preliminary data.</text>
</comment>
<name>A0A1D3DUF0_9ACTN</name>
<dbReference type="RefSeq" id="WP_023588275.1">
    <property type="nucleotide sequence ID" value="NZ_ASHX02000001.1"/>
</dbReference>
<feature type="region of interest" description="Disordered" evidence="1">
    <location>
        <begin position="1"/>
        <end position="20"/>
    </location>
</feature>
<sequence length="119" mass="12334">MTNTQVSHAPDAPPPPSARQIGEDVKLALLLASVRPTGDLADAVRERLRGYIRGCAGHAEARARGLADGRERGIAVRGVAHARAVAEDAVHDPAANLRLLATGARMVLRYGSGGAGAVR</sequence>
<evidence type="ECO:0000313" key="2">
    <source>
        <dbReference type="EMBL" id="OEJ95919.1"/>
    </source>
</evidence>
<dbReference type="OrthoDB" id="4287097at2"/>
<keyword evidence="3" id="KW-1185">Reference proteome</keyword>
<dbReference type="AlphaFoldDB" id="A0A1D3DUF0"/>
<reference evidence="2 3" key="1">
    <citation type="journal article" date="2013" name="Genome Announc.">
        <title>Genome Sequence of Streptomyces violaceusniger Strain SPC6, a Halotolerant Streptomycete That Exhibits Rapid Growth and Development.</title>
        <authorList>
            <person name="Chen X."/>
            <person name="Zhang B."/>
            <person name="Zhang W."/>
            <person name="Wu X."/>
            <person name="Zhang M."/>
            <person name="Chen T."/>
            <person name="Liu G."/>
            <person name="Dyson P."/>
        </authorList>
    </citation>
    <scope>NUCLEOTIDE SEQUENCE [LARGE SCALE GENOMIC DNA]</scope>
    <source>
        <strain evidence="2 3">SPC6</strain>
    </source>
</reference>
<accession>A0A1D3DUF0</accession>
<protein>
    <submittedName>
        <fullName evidence="2">Uncharacterized protein</fullName>
    </submittedName>
</protein>
<proteinExistence type="predicted"/>
<gene>
    <name evidence="2" type="ORF">J116_016985</name>
</gene>
<dbReference type="STRING" id="1306406.J116_016985"/>
<organism evidence="2 3">
    <name type="scientific">Streptomyces thermolilacinus SPC6</name>
    <dbReference type="NCBI Taxonomy" id="1306406"/>
    <lineage>
        <taxon>Bacteria</taxon>
        <taxon>Bacillati</taxon>
        <taxon>Actinomycetota</taxon>
        <taxon>Actinomycetes</taxon>
        <taxon>Kitasatosporales</taxon>
        <taxon>Streptomycetaceae</taxon>
        <taxon>Streptomyces</taxon>
    </lineage>
</organism>
<evidence type="ECO:0000256" key="1">
    <source>
        <dbReference type="SAM" id="MobiDB-lite"/>
    </source>
</evidence>
<dbReference type="Proteomes" id="UP000095329">
    <property type="component" value="Unassembled WGS sequence"/>
</dbReference>
<evidence type="ECO:0000313" key="3">
    <source>
        <dbReference type="Proteomes" id="UP000095329"/>
    </source>
</evidence>
<dbReference type="EMBL" id="ASHX02000001">
    <property type="protein sequence ID" value="OEJ95919.1"/>
    <property type="molecule type" value="Genomic_DNA"/>
</dbReference>